<protein>
    <submittedName>
        <fullName evidence="2">Uncharacterized protein</fullName>
    </submittedName>
</protein>
<evidence type="ECO:0000313" key="3">
    <source>
        <dbReference type="Proteomes" id="UP000035489"/>
    </source>
</evidence>
<dbReference type="AlphaFoldDB" id="A0A0H1RAB8"/>
<evidence type="ECO:0000256" key="1">
    <source>
        <dbReference type="SAM" id="MobiDB-lite"/>
    </source>
</evidence>
<dbReference type="AntiFam" id="ANF00009">
    <property type="entry name" value="Shadow ORF (opposite transposase protein)"/>
</dbReference>
<organism evidence="2 3">
    <name type="scientific">Microvirga vignae</name>
    <dbReference type="NCBI Taxonomy" id="1225564"/>
    <lineage>
        <taxon>Bacteria</taxon>
        <taxon>Pseudomonadati</taxon>
        <taxon>Pseudomonadota</taxon>
        <taxon>Alphaproteobacteria</taxon>
        <taxon>Hyphomicrobiales</taxon>
        <taxon>Methylobacteriaceae</taxon>
        <taxon>Microvirga</taxon>
    </lineage>
</organism>
<name>A0A0H1RAB8_9HYPH</name>
<accession>A0A0H1RAB8</accession>
<dbReference type="EMBL" id="LCYG01000041">
    <property type="protein sequence ID" value="KLK92180.1"/>
    <property type="molecule type" value="Genomic_DNA"/>
</dbReference>
<gene>
    <name evidence="2" type="ORF">AA309_15915</name>
</gene>
<evidence type="ECO:0000313" key="2">
    <source>
        <dbReference type="EMBL" id="KLK92180.1"/>
    </source>
</evidence>
<sequence length="64" mass="6916">MMNEASPPQRLPVMESLLQGIEHELGPGRACHAPADDLAGEGVDHESHRDEARPGRAGTAPRHR</sequence>
<dbReference type="Proteomes" id="UP000035489">
    <property type="component" value="Unassembled WGS sequence"/>
</dbReference>
<keyword evidence="3" id="KW-1185">Reference proteome</keyword>
<feature type="compositionally biased region" description="Basic and acidic residues" evidence="1">
    <location>
        <begin position="42"/>
        <end position="54"/>
    </location>
</feature>
<feature type="region of interest" description="Disordered" evidence="1">
    <location>
        <begin position="25"/>
        <end position="64"/>
    </location>
</feature>
<dbReference type="PATRIC" id="fig|1225564.3.peg.4267"/>
<reference evidence="2 3" key="1">
    <citation type="submission" date="2015-05" db="EMBL/GenBank/DDBJ databases">
        <title>Draft genome sequence of Microvirga vignae strain BR3299, a novel nitrogen fixing bacteria isolated from Brazil semi-aired region.</title>
        <authorList>
            <person name="Zilli J.E."/>
            <person name="Passos S.R."/>
            <person name="Leite J."/>
            <person name="Baldani J.I."/>
            <person name="Xavier G.R."/>
            <person name="Rumjaneck N.G."/>
            <person name="Simoes-Araujo J.L."/>
        </authorList>
    </citation>
    <scope>NUCLEOTIDE SEQUENCE [LARGE SCALE GENOMIC DNA]</scope>
    <source>
        <strain evidence="2 3">BR3299</strain>
    </source>
</reference>
<comment type="caution">
    <text evidence="2">The sequence shown here is derived from an EMBL/GenBank/DDBJ whole genome shotgun (WGS) entry which is preliminary data.</text>
</comment>
<proteinExistence type="predicted"/>